<dbReference type="AlphaFoldDB" id="B4D7P0"/>
<comment type="caution">
    <text evidence="5">The sequence shown here is derived from an EMBL/GenBank/DDBJ whole genome shotgun (WGS) entry which is preliminary data.</text>
</comment>
<dbReference type="Pfam" id="PF00005">
    <property type="entry name" value="ABC_tran"/>
    <property type="match status" value="1"/>
</dbReference>
<dbReference type="PANTHER" id="PTHR43023:SF3">
    <property type="entry name" value="PROTEIN TRIGALACTOSYLDIACYLGLYCEROL 3, CHLOROPLASTIC"/>
    <property type="match status" value="1"/>
</dbReference>
<evidence type="ECO:0000256" key="3">
    <source>
        <dbReference type="ARBA" id="ARBA00022840"/>
    </source>
</evidence>
<dbReference type="GO" id="GO:0005524">
    <property type="term" value="F:ATP binding"/>
    <property type="evidence" value="ECO:0007669"/>
    <property type="project" value="UniProtKB-KW"/>
</dbReference>
<accession>B4D7P0</accession>
<evidence type="ECO:0000256" key="1">
    <source>
        <dbReference type="ARBA" id="ARBA00022448"/>
    </source>
</evidence>
<dbReference type="Gene3D" id="3.40.50.300">
    <property type="entry name" value="P-loop containing nucleotide triphosphate hydrolases"/>
    <property type="match status" value="1"/>
</dbReference>
<dbReference type="eggNOG" id="COG1127">
    <property type="taxonomic scope" value="Bacteria"/>
</dbReference>
<dbReference type="RefSeq" id="WP_006982149.1">
    <property type="nucleotide sequence ID" value="NZ_ABVL01000018.1"/>
</dbReference>
<evidence type="ECO:0000313" key="5">
    <source>
        <dbReference type="EMBL" id="EDY17530.1"/>
    </source>
</evidence>
<protein>
    <submittedName>
        <fullName evidence="5">ABC transporter-related protein</fullName>
    </submittedName>
</protein>
<dbReference type="InterPro" id="IPR003593">
    <property type="entry name" value="AAA+_ATPase"/>
</dbReference>
<evidence type="ECO:0000259" key="4">
    <source>
        <dbReference type="PROSITE" id="PS50893"/>
    </source>
</evidence>
<reference evidence="5 6" key="1">
    <citation type="journal article" date="2011" name="J. Bacteriol.">
        <title>Genome sequence of Chthoniobacter flavus Ellin428, an aerobic heterotrophic soil bacterium.</title>
        <authorList>
            <person name="Kant R."/>
            <person name="van Passel M.W."/>
            <person name="Palva A."/>
            <person name="Lucas S."/>
            <person name="Lapidus A."/>
            <person name="Glavina Del Rio T."/>
            <person name="Dalin E."/>
            <person name="Tice H."/>
            <person name="Bruce D."/>
            <person name="Goodwin L."/>
            <person name="Pitluck S."/>
            <person name="Larimer F.W."/>
            <person name="Land M.L."/>
            <person name="Hauser L."/>
            <person name="Sangwan P."/>
            <person name="de Vos W.M."/>
            <person name="Janssen P.H."/>
            <person name="Smidt H."/>
        </authorList>
    </citation>
    <scope>NUCLEOTIDE SEQUENCE [LARGE SCALE GENOMIC DNA]</scope>
    <source>
        <strain evidence="5 6">Ellin428</strain>
    </source>
</reference>
<proteinExistence type="predicted"/>
<dbReference type="PANTHER" id="PTHR43023">
    <property type="entry name" value="PROTEIN TRIGALACTOSYLDIACYLGLYCEROL 3, CHLOROPLASTIC"/>
    <property type="match status" value="1"/>
</dbReference>
<dbReference type="PROSITE" id="PS00211">
    <property type="entry name" value="ABC_TRANSPORTER_1"/>
    <property type="match status" value="1"/>
</dbReference>
<dbReference type="CDD" id="cd03261">
    <property type="entry name" value="ABC_Org_Solvent_Resistant"/>
    <property type="match status" value="1"/>
</dbReference>
<dbReference type="InParanoid" id="B4D7P0"/>
<dbReference type="InterPro" id="IPR027417">
    <property type="entry name" value="P-loop_NTPase"/>
</dbReference>
<dbReference type="STRING" id="497964.CfE428DRAFT_4828"/>
<dbReference type="Proteomes" id="UP000005824">
    <property type="component" value="Unassembled WGS sequence"/>
</dbReference>
<dbReference type="GO" id="GO:0016887">
    <property type="term" value="F:ATP hydrolysis activity"/>
    <property type="evidence" value="ECO:0007669"/>
    <property type="project" value="InterPro"/>
</dbReference>
<dbReference type="SMART" id="SM00382">
    <property type="entry name" value="AAA"/>
    <property type="match status" value="1"/>
</dbReference>
<dbReference type="PROSITE" id="PS50893">
    <property type="entry name" value="ABC_TRANSPORTER_2"/>
    <property type="match status" value="1"/>
</dbReference>
<sequence length="285" mass="30728">MSAPRDDPAPVIEVTDLVRDFHGRKVLNGVSFKVMRGDTMIIMGGSGCGKSTLLRHIIGAMKPTSGSIKLFGQEITGLKEAELARIRRRFGVLFQSGALLQSMTVGENVALPILEHGKLDPSIVDLMVKMKLEMVGLTGFEHLKPAEISGGMKKRVGLARALALDPELLFSDEPTAGLDPIMTSVVDILTQEMTRKLGVTAVVVTHDMTSAFRIGTKMIMLGTGPNQGKIIAAGTPEEMRANPHGEVQQFIKGEPDGPVPLRLSKGDYVERLLGHPGYTRTSYSA</sequence>
<name>B4D7P0_9BACT</name>
<evidence type="ECO:0000256" key="2">
    <source>
        <dbReference type="ARBA" id="ARBA00022741"/>
    </source>
</evidence>
<dbReference type="FunCoup" id="B4D7P0">
    <property type="interactions" value="264"/>
</dbReference>
<gene>
    <name evidence="5" type="ORF">CfE428DRAFT_4828</name>
</gene>
<keyword evidence="2" id="KW-0547">Nucleotide-binding</keyword>
<dbReference type="InterPro" id="IPR017871">
    <property type="entry name" value="ABC_transporter-like_CS"/>
</dbReference>
<dbReference type="InterPro" id="IPR003439">
    <property type="entry name" value="ABC_transporter-like_ATP-bd"/>
</dbReference>
<feature type="domain" description="ABC transporter" evidence="4">
    <location>
        <begin position="12"/>
        <end position="252"/>
    </location>
</feature>
<organism evidence="5 6">
    <name type="scientific">Chthoniobacter flavus Ellin428</name>
    <dbReference type="NCBI Taxonomy" id="497964"/>
    <lineage>
        <taxon>Bacteria</taxon>
        <taxon>Pseudomonadati</taxon>
        <taxon>Verrucomicrobiota</taxon>
        <taxon>Spartobacteria</taxon>
        <taxon>Chthoniobacterales</taxon>
        <taxon>Chthoniobacteraceae</taxon>
        <taxon>Chthoniobacter</taxon>
    </lineage>
</organism>
<dbReference type="SUPFAM" id="SSF52540">
    <property type="entry name" value="P-loop containing nucleoside triphosphate hydrolases"/>
    <property type="match status" value="1"/>
</dbReference>
<keyword evidence="3" id="KW-0067">ATP-binding</keyword>
<dbReference type="EMBL" id="ABVL01000018">
    <property type="protein sequence ID" value="EDY17530.1"/>
    <property type="molecule type" value="Genomic_DNA"/>
</dbReference>
<keyword evidence="6" id="KW-1185">Reference proteome</keyword>
<evidence type="ECO:0000313" key="6">
    <source>
        <dbReference type="Proteomes" id="UP000005824"/>
    </source>
</evidence>
<keyword evidence="1" id="KW-0813">Transport</keyword>